<feature type="region of interest" description="Disordered" evidence="1">
    <location>
        <begin position="1"/>
        <end position="106"/>
    </location>
</feature>
<name>A0A6A5QUL4_AMPQU</name>
<sequence length="317" mass="34976">MGTMASHTSTDAHAALSQAEHPTPAPSNSKRKEARARHRRKKAAQSAAEAGNKSDDAVEKATQIATEAGNKSDDAVEKATQIATEAGNKSDDTVEKTGVSEAEHAKSTSSVCDQSCENLYVTIRQQRQALFQGPKITLHAGSTAIGDMYKRVAMAASPVLHKYFVEHAERLEYSFQGDIAPGAVWYLLDTWMGDIRDVFEVYAVPGQDSFIKNVSLLRAARMLGMEQYVRHILEVHVKYLKNKLPTYEQIVIVESNATSDKDPLWTSMVNHLCHDRYKQMMPDAEDFGAFLEGHPRLKAAMASADAYFSGVAKKKWA</sequence>
<evidence type="ECO:0000313" key="3">
    <source>
        <dbReference type="Proteomes" id="UP000800096"/>
    </source>
</evidence>
<dbReference type="AlphaFoldDB" id="A0A6A5QUL4"/>
<protein>
    <submittedName>
        <fullName evidence="2">Uncharacterized protein</fullName>
    </submittedName>
</protein>
<evidence type="ECO:0000256" key="1">
    <source>
        <dbReference type="SAM" id="MobiDB-lite"/>
    </source>
</evidence>
<dbReference type="EMBL" id="ML979133">
    <property type="protein sequence ID" value="KAF1919153.1"/>
    <property type="molecule type" value="Genomic_DNA"/>
</dbReference>
<evidence type="ECO:0000313" key="2">
    <source>
        <dbReference type="EMBL" id="KAF1919153.1"/>
    </source>
</evidence>
<reference evidence="2" key="1">
    <citation type="journal article" date="2020" name="Stud. Mycol.">
        <title>101 Dothideomycetes genomes: a test case for predicting lifestyles and emergence of pathogens.</title>
        <authorList>
            <person name="Haridas S."/>
            <person name="Albert R."/>
            <person name="Binder M."/>
            <person name="Bloem J."/>
            <person name="Labutti K."/>
            <person name="Salamov A."/>
            <person name="Andreopoulos B."/>
            <person name="Baker S."/>
            <person name="Barry K."/>
            <person name="Bills G."/>
            <person name="Bluhm B."/>
            <person name="Cannon C."/>
            <person name="Castanera R."/>
            <person name="Culley D."/>
            <person name="Daum C."/>
            <person name="Ezra D."/>
            <person name="Gonzalez J."/>
            <person name="Henrissat B."/>
            <person name="Kuo A."/>
            <person name="Liang C."/>
            <person name="Lipzen A."/>
            <person name="Lutzoni F."/>
            <person name="Magnuson J."/>
            <person name="Mondo S."/>
            <person name="Nolan M."/>
            <person name="Ohm R."/>
            <person name="Pangilinan J."/>
            <person name="Park H.-J."/>
            <person name="Ramirez L."/>
            <person name="Alfaro M."/>
            <person name="Sun H."/>
            <person name="Tritt A."/>
            <person name="Yoshinaga Y."/>
            <person name="Zwiers L.-H."/>
            <person name="Turgeon B."/>
            <person name="Goodwin S."/>
            <person name="Spatafora J."/>
            <person name="Crous P."/>
            <person name="Grigoriev I."/>
        </authorList>
    </citation>
    <scope>NUCLEOTIDE SEQUENCE</scope>
    <source>
        <strain evidence="2">HMLAC05119</strain>
    </source>
</reference>
<feature type="compositionally biased region" description="Polar residues" evidence="1">
    <location>
        <begin position="1"/>
        <end position="11"/>
    </location>
</feature>
<organism evidence="2 3">
    <name type="scientific">Ampelomyces quisqualis</name>
    <name type="common">Powdery mildew agent</name>
    <dbReference type="NCBI Taxonomy" id="50730"/>
    <lineage>
        <taxon>Eukaryota</taxon>
        <taxon>Fungi</taxon>
        <taxon>Dikarya</taxon>
        <taxon>Ascomycota</taxon>
        <taxon>Pezizomycotina</taxon>
        <taxon>Dothideomycetes</taxon>
        <taxon>Pleosporomycetidae</taxon>
        <taxon>Pleosporales</taxon>
        <taxon>Pleosporineae</taxon>
        <taxon>Phaeosphaeriaceae</taxon>
        <taxon>Ampelomyces</taxon>
    </lineage>
</organism>
<accession>A0A6A5QUL4</accession>
<dbReference type="OrthoDB" id="3801338at2759"/>
<dbReference type="Proteomes" id="UP000800096">
    <property type="component" value="Unassembled WGS sequence"/>
</dbReference>
<keyword evidence="3" id="KW-1185">Reference proteome</keyword>
<feature type="compositionally biased region" description="Basic residues" evidence="1">
    <location>
        <begin position="32"/>
        <end position="43"/>
    </location>
</feature>
<gene>
    <name evidence="2" type="ORF">BDU57DRAFT_132248</name>
</gene>
<proteinExistence type="predicted"/>